<dbReference type="AlphaFoldDB" id="A0AAD8NIW5"/>
<accession>A0AAD8NIW5</accession>
<dbReference type="EMBL" id="JAUHHV010000010">
    <property type="protein sequence ID" value="KAK1409668.1"/>
    <property type="molecule type" value="Genomic_DNA"/>
</dbReference>
<evidence type="ECO:0008006" key="6">
    <source>
        <dbReference type="Google" id="ProtNLM"/>
    </source>
</evidence>
<reference evidence="4" key="1">
    <citation type="journal article" date="2023" name="bioRxiv">
        <title>Improved chromosome-level genome assembly for marigold (Tagetes erecta).</title>
        <authorList>
            <person name="Jiang F."/>
            <person name="Yuan L."/>
            <person name="Wang S."/>
            <person name="Wang H."/>
            <person name="Xu D."/>
            <person name="Wang A."/>
            <person name="Fan W."/>
        </authorList>
    </citation>
    <scope>NUCLEOTIDE SEQUENCE</scope>
    <source>
        <strain evidence="4">WSJ</strain>
        <tissue evidence="4">Leaf</tissue>
    </source>
</reference>
<dbReference type="GO" id="GO:0009507">
    <property type="term" value="C:chloroplast"/>
    <property type="evidence" value="ECO:0007669"/>
    <property type="project" value="TreeGrafter"/>
</dbReference>
<dbReference type="PANTHER" id="PTHR47936">
    <property type="entry name" value="PPR_LONG DOMAIN-CONTAINING PROTEIN"/>
    <property type="match status" value="1"/>
</dbReference>
<dbReference type="Gene3D" id="1.25.40.10">
    <property type="entry name" value="Tetratricopeptide repeat domain"/>
    <property type="match status" value="4"/>
</dbReference>
<dbReference type="NCBIfam" id="TIGR00756">
    <property type="entry name" value="PPR"/>
    <property type="match status" value="9"/>
</dbReference>
<feature type="repeat" description="PPR" evidence="3">
    <location>
        <begin position="529"/>
        <end position="563"/>
    </location>
</feature>
<evidence type="ECO:0000256" key="2">
    <source>
        <dbReference type="ARBA" id="ARBA00022737"/>
    </source>
</evidence>
<feature type="repeat" description="PPR" evidence="3">
    <location>
        <begin position="353"/>
        <end position="388"/>
    </location>
</feature>
<keyword evidence="5" id="KW-1185">Reference proteome</keyword>
<dbReference type="GO" id="GO:0010019">
    <property type="term" value="P:chloroplast-nucleus signaling pathway"/>
    <property type="evidence" value="ECO:0007669"/>
    <property type="project" value="TreeGrafter"/>
</dbReference>
<evidence type="ECO:0000313" key="5">
    <source>
        <dbReference type="Proteomes" id="UP001229421"/>
    </source>
</evidence>
<organism evidence="4 5">
    <name type="scientific">Tagetes erecta</name>
    <name type="common">African marigold</name>
    <dbReference type="NCBI Taxonomy" id="13708"/>
    <lineage>
        <taxon>Eukaryota</taxon>
        <taxon>Viridiplantae</taxon>
        <taxon>Streptophyta</taxon>
        <taxon>Embryophyta</taxon>
        <taxon>Tracheophyta</taxon>
        <taxon>Spermatophyta</taxon>
        <taxon>Magnoliopsida</taxon>
        <taxon>eudicotyledons</taxon>
        <taxon>Gunneridae</taxon>
        <taxon>Pentapetalae</taxon>
        <taxon>asterids</taxon>
        <taxon>campanulids</taxon>
        <taxon>Asterales</taxon>
        <taxon>Asteraceae</taxon>
        <taxon>Asteroideae</taxon>
        <taxon>Heliantheae alliance</taxon>
        <taxon>Tageteae</taxon>
        <taxon>Tagetes</taxon>
    </lineage>
</organism>
<dbReference type="Pfam" id="PF13041">
    <property type="entry name" value="PPR_2"/>
    <property type="match status" value="5"/>
</dbReference>
<feature type="repeat" description="PPR" evidence="3">
    <location>
        <begin position="389"/>
        <end position="423"/>
    </location>
</feature>
<feature type="repeat" description="PPR" evidence="3">
    <location>
        <begin position="174"/>
        <end position="208"/>
    </location>
</feature>
<evidence type="ECO:0000256" key="3">
    <source>
        <dbReference type="PROSITE-ProRule" id="PRU00708"/>
    </source>
</evidence>
<dbReference type="InterPro" id="IPR002885">
    <property type="entry name" value="PPR_rpt"/>
</dbReference>
<dbReference type="PROSITE" id="PS51375">
    <property type="entry name" value="PPR"/>
    <property type="match status" value="9"/>
</dbReference>
<dbReference type="SUPFAM" id="SSF81901">
    <property type="entry name" value="HCP-like"/>
    <property type="match status" value="1"/>
</dbReference>
<feature type="repeat" description="PPR" evidence="3">
    <location>
        <begin position="209"/>
        <end position="243"/>
    </location>
</feature>
<keyword evidence="2" id="KW-0677">Repeat</keyword>
<dbReference type="GO" id="GO:0031930">
    <property type="term" value="P:mitochondria-nucleus signaling pathway"/>
    <property type="evidence" value="ECO:0007669"/>
    <property type="project" value="TreeGrafter"/>
</dbReference>
<dbReference type="Proteomes" id="UP001229421">
    <property type="component" value="Unassembled WGS sequence"/>
</dbReference>
<feature type="repeat" description="PPR" evidence="3">
    <location>
        <begin position="494"/>
        <end position="528"/>
    </location>
</feature>
<sequence length="599" mass="68421">MALLIAIEDSHLLFHRRFSSNLQTLDSIKDCIFQICKGFFYYCKHSTTNLMDTRICRDNKLFAYAFNDLIATIGSKYQPKVDDWPPPVKGSKGRNDPEVAFNMLDCILKRSLERLKLMRGTMAWAHKVGQYNSIMKADYSQHVNTIRNLSLEGKLGVALWLLNKMIHADGVIPDVVTHNHLINGFCKVGEIEKAEWLIRQMTYQGPSPNCATYNTLMKGYCAFIDIEKAWDLLSTMGDNGDNKVKPNIVTFNIIVHAMCKEGKFYDEARVLLLRLTDEDSEKNLVSSTILMDHYFKNGNTKLALRLWGEICKRSKELDVVAYNALVHGCYLSLDVLLMYKYVIEMLKIGLAPDIFTYNTLISGLCKVKMIDDACYLFYIVMSKMGVYPDVISYSILIQGLCKVGNVVKAHELLNCMLERSMIPKPLIWNTIIHGYGKIGDKQSAFHVRDQMITYGVSPNVFTYNALIRMLAKTGEIYEARMLMKEMLVSGPLPDTVSYNLLIGAESEYGHLYSAHQVYEDMLKRGFHPDVVTYTQLIKGYCIKGKVSEAEGIFLTLLGSKLVIDHVPFQILIKQHFKMRNFDSAYGIYEMWERMESQGE</sequence>
<gene>
    <name evidence="4" type="ORF">QVD17_36197</name>
</gene>
<feature type="repeat" description="PPR" evidence="3">
    <location>
        <begin position="459"/>
        <end position="493"/>
    </location>
</feature>
<evidence type="ECO:0000313" key="4">
    <source>
        <dbReference type="EMBL" id="KAK1409668.1"/>
    </source>
</evidence>
<dbReference type="InterPro" id="IPR011990">
    <property type="entry name" value="TPR-like_helical_dom_sf"/>
</dbReference>
<dbReference type="Pfam" id="PF12854">
    <property type="entry name" value="PPR_1"/>
    <property type="match status" value="1"/>
</dbReference>
<evidence type="ECO:0000256" key="1">
    <source>
        <dbReference type="ARBA" id="ARBA00007626"/>
    </source>
</evidence>
<protein>
    <recommendedName>
        <fullName evidence="6">Pentatricopeptide repeat-containing protein</fullName>
    </recommendedName>
</protein>
<comment type="caution">
    <text evidence="4">The sequence shown here is derived from an EMBL/GenBank/DDBJ whole genome shotgun (WGS) entry which is preliminary data.</text>
</comment>
<name>A0AAD8NIW5_TARER</name>
<proteinExistence type="inferred from homology"/>
<comment type="similarity">
    <text evidence="1">Belongs to the PPR family. P subfamily.</text>
</comment>
<feature type="repeat" description="PPR" evidence="3">
    <location>
        <begin position="247"/>
        <end position="282"/>
    </location>
</feature>
<dbReference type="PANTHER" id="PTHR47936:SF1">
    <property type="entry name" value="PENTATRICOPEPTIDE REPEAT-CONTAINING PROTEIN GUN1, CHLOROPLASTIC"/>
    <property type="match status" value="1"/>
</dbReference>
<feature type="repeat" description="PPR" evidence="3">
    <location>
        <begin position="424"/>
        <end position="458"/>
    </location>
</feature>